<dbReference type="Proteomes" id="UP000297245">
    <property type="component" value="Unassembled WGS sequence"/>
</dbReference>
<proteinExistence type="predicted"/>
<evidence type="ECO:0000313" key="3">
    <source>
        <dbReference type="EMBL" id="THU84854.1"/>
    </source>
</evidence>
<evidence type="ECO:0000259" key="2">
    <source>
        <dbReference type="Pfam" id="PF09994"/>
    </source>
</evidence>
<gene>
    <name evidence="3" type="ORF">K435DRAFT_686688</name>
</gene>
<feature type="non-terminal residue" evidence="3">
    <location>
        <position position="381"/>
    </location>
</feature>
<dbReference type="OrthoDB" id="538223at2759"/>
<dbReference type="InterPro" id="IPR018712">
    <property type="entry name" value="Tle1-like_cat"/>
</dbReference>
<dbReference type="PANTHER" id="PTHR33840:SF2">
    <property type="entry name" value="TLE1 PHOSPHOLIPASE DOMAIN-CONTAINING PROTEIN"/>
    <property type="match status" value="1"/>
</dbReference>
<evidence type="ECO:0000256" key="1">
    <source>
        <dbReference type="SAM" id="MobiDB-lite"/>
    </source>
</evidence>
<dbReference type="AlphaFoldDB" id="A0A4S8L841"/>
<sequence>MSGPDSSSTSALHDGAQHETVEVSTASETSKIRNPYCKCHPEGERNLVVCIDGTANQFGIKNTNVVELYSRLVKNDKQLTYYNSGIGTYVKPSLWSPSYWKQFLEHSVDMAIAWNFKRIVLGAYQWLSENYRVGDRIFLFGFSRGAYQVRVIAGMIERVGLLHKGNNDQIPFPDLKIQRSKRHKRSQQNSEDPQILCDHFKKTLSQPDVRVHFVGAWDTVSSIGIARGPSLPETTTGMKHVCAFRHALALDEQRVKFLPEYANGGRGPKADSNGNTKEVWFAGSHSDIGGGNDYNLKSDHFGPALRWMSYEAISWGLKMGSYHGEWKPIRLNESLNGFWKVLEFLPFRRLSYQDENHTTYWPHYGVPRQVQAGQLIHETVL</sequence>
<reference evidence="3 4" key="1">
    <citation type="journal article" date="2019" name="Nat. Ecol. Evol.">
        <title>Megaphylogeny resolves global patterns of mushroom evolution.</title>
        <authorList>
            <person name="Varga T."/>
            <person name="Krizsan K."/>
            <person name="Foldi C."/>
            <person name="Dima B."/>
            <person name="Sanchez-Garcia M."/>
            <person name="Sanchez-Ramirez S."/>
            <person name="Szollosi G.J."/>
            <person name="Szarkandi J.G."/>
            <person name="Papp V."/>
            <person name="Albert L."/>
            <person name="Andreopoulos W."/>
            <person name="Angelini C."/>
            <person name="Antonin V."/>
            <person name="Barry K.W."/>
            <person name="Bougher N.L."/>
            <person name="Buchanan P."/>
            <person name="Buyck B."/>
            <person name="Bense V."/>
            <person name="Catcheside P."/>
            <person name="Chovatia M."/>
            <person name="Cooper J."/>
            <person name="Damon W."/>
            <person name="Desjardin D."/>
            <person name="Finy P."/>
            <person name="Geml J."/>
            <person name="Haridas S."/>
            <person name="Hughes K."/>
            <person name="Justo A."/>
            <person name="Karasinski D."/>
            <person name="Kautmanova I."/>
            <person name="Kiss B."/>
            <person name="Kocsube S."/>
            <person name="Kotiranta H."/>
            <person name="LaButti K.M."/>
            <person name="Lechner B.E."/>
            <person name="Liimatainen K."/>
            <person name="Lipzen A."/>
            <person name="Lukacs Z."/>
            <person name="Mihaltcheva S."/>
            <person name="Morgado L.N."/>
            <person name="Niskanen T."/>
            <person name="Noordeloos M.E."/>
            <person name="Ohm R.A."/>
            <person name="Ortiz-Santana B."/>
            <person name="Ovrebo C."/>
            <person name="Racz N."/>
            <person name="Riley R."/>
            <person name="Savchenko A."/>
            <person name="Shiryaev A."/>
            <person name="Soop K."/>
            <person name="Spirin V."/>
            <person name="Szebenyi C."/>
            <person name="Tomsovsky M."/>
            <person name="Tulloss R.E."/>
            <person name="Uehling J."/>
            <person name="Grigoriev I.V."/>
            <person name="Vagvolgyi C."/>
            <person name="Papp T."/>
            <person name="Martin F.M."/>
            <person name="Miettinen O."/>
            <person name="Hibbett D.S."/>
            <person name="Nagy L.G."/>
        </authorList>
    </citation>
    <scope>NUCLEOTIDE SEQUENCE [LARGE SCALE GENOMIC DNA]</scope>
    <source>
        <strain evidence="3 4">CBS 962.96</strain>
    </source>
</reference>
<feature type="compositionally biased region" description="Polar residues" evidence="1">
    <location>
        <begin position="1"/>
        <end position="11"/>
    </location>
</feature>
<protein>
    <recommendedName>
        <fullName evidence="2">T6SS Phospholipase effector Tle1-like catalytic domain-containing protein</fullName>
    </recommendedName>
</protein>
<dbReference type="InterPro" id="IPR029058">
    <property type="entry name" value="AB_hydrolase_fold"/>
</dbReference>
<accession>A0A4S8L841</accession>
<organism evidence="3 4">
    <name type="scientific">Dendrothele bispora (strain CBS 962.96)</name>
    <dbReference type="NCBI Taxonomy" id="1314807"/>
    <lineage>
        <taxon>Eukaryota</taxon>
        <taxon>Fungi</taxon>
        <taxon>Dikarya</taxon>
        <taxon>Basidiomycota</taxon>
        <taxon>Agaricomycotina</taxon>
        <taxon>Agaricomycetes</taxon>
        <taxon>Agaricomycetidae</taxon>
        <taxon>Agaricales</taxon>
        <taxon>Agaricales incertae sedis</taxon>
        <taxon>Dendrothele</taxon>
    </lineage>
</organism>
<name>A0A4S8L841_DENBC</name>
<keyword evidence="4" id="KW-1185">Reference proteome</keyword>
<dbReference type="EMBL" id="ML179576">
    <property type="protein sequence ID" value="THU84854.1"/>
    <property type="molecule type" value="Genomic_DNA"/>
</dbReference>
<dbReference type="Pfam" id="PF09994">
    <property type="entry name" value="T6SS_Tle1-like_cat"/>
    <property type="match status" value="1"/>
</dbReference>
<dbReference type="PANTHER" id="PTHR33840">
    <property type="match status" value="1"/>
</dbReference>
<dbReference type="SUPFAM" id="SSF53474">
    <property type="entry name" value="alpha/beta-Hydrolases"/>
    <property type="match status" value="1"/>
</dbReference>
<feature type="domain" description="T6SS Phospholipase effector Tle1-like catalytic" evidence="2">
    <location>
        <begin position="45"/>
        <end position="309"/>
    </location>
</feature>
<feature type="region of interest" description="Disordered" evidence="1">
    <location>
        <begin position="1"/>
        <end position="27"/>
    </location>
</feature>
<evidence type="ECO:0000313" key="4">
    <source>
        <dbReference type="Proteomes" id="UP000297245"/>
    </source>
</evidence>